<dbReference type="Gene3D" id="2.30.60.10">
    <property type="entry name" value="Cyanovirin-N"/>
    <property type="match status" value="2"/>
</dbReference>
<feature type="chain" id="PRO_5039702477" description="Cyanovirin-N domain-containing protein" evidence="1">
    <location>
        <begin position="25"/>
        <end position="156"/>
    </location>
</feature>
<feature type="signal peptide" evidence="1">
    <location>
        <begin position="1"/>
        <end position="24"/>
    </location>
</feature>
<name>A0A9D4ULT7_ADICA</name>
<evidence type="ECO:0000313" key="3">
    <source>
        <dbReference type="EMBL" id="KAI5070264.1"/>
    </source>
</evidence>
<sequence length="156" mass="17559">MVGSSLLLLLLAMVGLRLLPGAEACNVYGNSKPGYLNSCHSSKLSDDGTKMQAVCNGELVETPVDLNWMISNVHGNLVWKSCFKGWWVFSSTHSCSFSKTCTDMMLVGESWLTAMCKDKHGKLKWSTIDLNRIMFYDSHHKRIEYHCWYGDGDSRP</sequence>
<dbReference type="InterPro" id="IPR011058">
    <property type="entry name" value="Cyanovirin-N"/>
</dbReference>
<dbReference type="Proteomes" id="UP000886520">
    <property type="component" value="Chromosome 14"/>
</dbReference>
<comment type="caution">
    <text evidence="3">The sequence shown here is derived from an EMBL/GenBank/DDBJ whole genome shotgun (WGS) entry which is preliminary data.</text>
</comment>
<evidence type="ECO:0000256" key="1">
    <source>
        <dbReference type="SAM" id="SignalP"/>
    </source>
</evidence>
<evidence type="ECO:0000259" key="2">
    <source>
        <dbReference type="Pfam" id="PF08881"/>
    </source>
</evidence>
<accession>A0A9D4ULT7</accession>
<feature type="domain" description="Cyanovirin-N" evidence="2">
    <location>
        <begin position="37"/>
        <end position="131"/>
    </location>
</feature>
<dbReference type="InterPro" id="IPR036673">
    <property type="entry name" value="Cyanovirin-N_sf"/>
</dbReference>
<keyword evidence="1" id="KW-0732">Signal</keyword>
<gene>
    <name evidence="3" type="ORF">GOP47_0014607</name>
</gene>
<keyword evidence="4" id="KW-1185">Reference proteome</keyword>
<organism evidence="3 4">
    <name type="scientific">Adiantum capillus-veneris</name>
    <name type="common">Maidenhair fern</name>
    <dbReference type="NCBI Taxonomy" id="13818"/>
    <lineage>
        <taxon>Eukaryota</taxon>
        <taxon>Viridiplantae</taxon>
        <taxon>Streptophyta</taxon>
        <taxon>Embryophyta</taxon>
        <taxon>Tracheophyta</taxon>
        <taxon>Polypodiopsida</taxon>
        <taxon>Polypodiidae</taxon>
        <taxon>Polypodiales</taxon>
        <taxon>Pteridineae</taxon>
        <taxon>Pteridaceae</taxon>
        <taxon>Vittarioideae</taxon>
        <taxon>Adiantum</taxon>
    </lineage>
</organism>
<evidence type="ECO:0000313" key="4">
    <source>
        <dbReference type="Proteomes" id="UP000886520"/>
    </source>
</evidence>
<dbReference type="AlphaFoldDB" id="A0A9D4ULT7"/>
<reference evidence="3" key="1">
    <citation type="submission" date="2021-01" db="EMBL/GenBank/DDBJ databases">
        <title>Adiantum capillus-veneris genome.</title>
        <authorList>
            <person name="Fang Y."/>
            <person name="Liao Q."/>
        </authorList>
    </citation>
    <scope>NUCLEOTIDE SEQUENCE</scope>
    <source>
        <strain evidence="3">H3</strain>
        <tissue evidence="3">Leaf</tissue>
    </source>
</reference>
<dbReference type="EMBL" id="JABFUD020000014">
    <property type="protein sequence ID" value="KAI5070264.1"/>
    <property type="molecule type" value="Genomic_DNA"/>
</dbReference>
<protein>
    <recommendedName>
        <fullName evidence="2">Cyanovirin-N domain-containing protein</fullName>
    </recommendedName>
</protein>
<dbReference type="Pfam" id="PF08881">
    <property type="entry name" value="CVNH"/>
    <property type="match status" value="1"/>
</dbReference>
<dbReference type="SUPFAM" id="SSF51322">
    <property type="entry name" value="Cyanovirin-N"/>
    <property type="match status" value="2"/>
</dbReference>
<proteinExistence type="predicted"/>